<dbReference type="HOGENOM" id="CLU_1996341_0_0_1"/>
<feature type="transmembrane region" description="Helical" evidence="1">
    <location>
        <begin position="87"/>
        <end position="107"/>
    </location>
</feature>
<reference evidence="2" key="2">
    <citation type="submission" date="2018-05" db="EMBL/GenBank/DDBJ databases">
        <title>OpunRS2 (Oryza punctata Reference Sequence Version 2).</title>
        <authorList>
            <person name="Zhang J."/>
            <person name="Kudrna D."/>
            <person name="Lee S."/>
            <person name="Talag J."/>
            <person name="Welchert J."/>
            <person name="Wing R.A."/>
        </authorList>
    </citation>
    <scope>NUCLEOTIDE SEQUENCE [LARGE SCALE GENOMIC DNA]</scope>
</reference>
<keyword evidence="3" id="KW-1185">Reference proteome</keyword>
<dbReference type="AlphaFoldDB" id="A0A0E0LSJ4"/>
<evidence type="ECO:0000256" key="1">
    <source>
        <dbReference type="SAM" id="Phobius"/>
    </source>
</evidence>
<sequence>MRELKKMMEIGSNNLKKMGGFVTGFTMLHYSQEKKNEIERIGFGSLLPDITLERKLIGQILDRYDKATESEEIVNAKKADKHLIRRFVLFTIGLILCLTNKAFVAFVSSEYLAIVKNTEHVRHIN</sequence>
<organism evidence="2">
    <name type="scientific">Oryza punctata</name>
    <name type="common">Red rice</name>
    <dbReference type="NCBI Taxonomy" id="4537"/>
    <lineage>
        <taxon>Eukaryota</taxon>
        <taxon>Viridiplantae</taxon>
        <taxon>Streptophyta</taxon>
        <taxon>Embryophyta</taxon>
        <taxon>Tracheophyta</taxon>
        <taxon>Spermatophyta</taxon>
        <taxon>Magnoliopsida</taxon>
        <taxon>Liliopsida</taxon>
        <taxon>Poales</taxon>
        <taxon>Poaceae</taxon>
        <taxon>BOP clade</taxon>
        <taxon>Oryzoideae</taxon>
        <taxon>Oryzeae</taxon>
        <taxon>Oryzinae</taxon>
        <taxon>Oryza</taxon>
    </lineage>
</organism>
<proteinExistence type="predicted"/>
<dbReference type="EnsemblPlants" id="OPUNC08G06440.1">
    <property type="protein sequence ID" value="OPUNC08G06440.1"/>
    <property type="gene ID" value="OPUNC08G06440"/>
</dbReference>
<reference evidence="2" key="1">
    <citation type="submission" date="2015-04" db="UniProtKB">
        <authorList>
            <consortium name="EnsemblPlants"/>
        </authorList>
    </citation>
    <scope>IDENTIFICATION</scope>
</reference>
<accession>A0A0E0LSJ4</accession>
<evidence type="ECO:0000313" key="3">
    <source>
        <dbReference type="Proteomes" id="UP000026962"/>
    </source>
</evidence>
<protein>
    <submittedName>
        <fullName evidence="2">Uncharacterized protein</fullName>
    </submittedName>
</protein>
<dbReference type="Proteomes" id="UP000026962">
    <property type="component" value="Chromosome 8"/>
</dbReference>
<evidence type="ECO:0000313" key="2">
    <source>
        <dbReference type="EnsemblPlants" id="OPUNC08G06440.1"/>
    </source>
</evidence>
<name>A0A0E0LSJ4_ORYPU</name>
<dbReference type="STRING" id="4537.A0A0E0LSJ4"/>
<keyword evidence="1" id="KW-0472">Membrane</keyword>
<keyword evidence="1" id="KW-0812">Transmembrane</keyword>
<keyword evidence="1" id="KW-1133">Transmembrane helix</keyword>
<dbReference type="Gramene" id="OPUNC08G06440.1">
    <property type="protein sequence ID" value="OPUNC08G06440.1"/>
    <property type="gene ID" value="OPUNC08G06440"/>
</dbReference>